<protein>
    <submittedName>
        <fullName evidence="2">HNH endonuclease</fullName>
    </submittedName>
</protein>
<dbReference type="EMBL" id="BKAG01000049">
    <property type="protein sequence ID" value="GEP45420.1"/>
    <property type="molecule type" value="Genomic_DNA"/>
</dbReference>
<dbReference type="GO" id="GO:0003676">
    <property type="term" value="F:nucleic acid binding"/>
    <property type="evidence" value="ECO:0007669"/>
    <property type="project" value="InterPro"/>
</dbReference>
<gene>
    <name evidence="2" type="ORF">BGE01nite_47110</name>
</gene>
<sequence length="140" mass="15835">MSEQVGAALRRLVRARAHGRCEYCRTPEAYAPERFSIEHICPRSKRGLTTLENLALSCQGCNNHKFVRTRAPDPVTDIMTALYHPREHLWHEHFAWLPDARRLVGLTATGRATVEALRLNRPGLVNLREALVAIGIHPPD</sequence>
<dbReference type="PANTHER" id="PTHR33877:SF1">
    <property type="entry name" value="TYPE IV METHYL-DIRECTED RESTRICTION ENZYME ECOKMCRA"/>
    <property type="match status" value="1"/>
</dbReference>
<evidence type="ECO:0000313" key="3">
    <source>
        <dbReference type="Proteomes" id="UP000321577"/>
    </source>
</evidence>
<evidence type="ECO:0000313" key="2">
    <source>
        <dbReference type="EMBL" id="GEP45420.1"/>
    </source>
</evidence>
<organism evidence="2 3">
    <name type="scientific">Brevifollis gellanilyticus</name>
    <dbReference type="NCBI Taxonomy" id="748831"/>
    <lineage>
        <taxon>Bacteria</taxon>
        <taxon>Pseudomonadati</taxon>
        <taxon>Verrucomicrobiota</taxon>
        <taxon>Verrucomicrobiia</taxon>
        <taxon>Verrucomicrobiales</taxon>
        <taxon>Verrucomicrobiaceae</taxon>
    </lineage>
</organism>
<keyword evidence="2" id="KW-0255">Endonuclease</keyword>
<dbReference type="Pfam" id="PF01844">
    <property type="entry name" value="HNH"/>
    <property type="match status" value="1"/>
</dbReference>
<dbReference type="PANTHER" id="PTHR33877">
    <property type="entry name" value="SLL1193 PROTEIN"/>
    <property type="match status" value="1"/>
</dbReference>
<accession>A0A512MFA6</accession>
<evidence type="ECO:0000259" key="1">
    <source>
        <dbReference type="SMART" id="SM00507"/>
    </source>
</evidence>
<proteinExistence type="predicted"/>
<comment type="caution">
    <text evidence="2">The sequence shown here is derived from an EMBL/GenBank/DDBJ whole genome shotgun (WGS) entry which is preliminary data.</text>
</comment>
<keyword evidence="2" id="KW-0540">Nuclease</keyword>
<dbReference type="GO" id="GO:0008270">
    <property type="term" value="F:zinc ion binding"/>
    <property type="evidence" value="ECO:0007669"/>
    <property type="project" value="InterPro"/>
</dbReference>
<dbReference type="AlphaFoldDB" id="A0A512MFA6"/>
<keyword evidence="2" id="KW-0378">Hydrolase</keyword>
<dbReference type="SMART" id="SM00507">
    <property type="entry name" value="HNHc"/>
    <property type="match status" value="1"/>
</dbReference>
<dbReference type="InterPro" id="IPR003615">
    <property type="entry name" value="HNH_nuc"/>
</dbReference>
<dbReference type="OrthoDB" id="9802901at2"/>
<dbReference type="CDD" id="cd00085">
    <property type="entry name" value="HNHc"/>
    <property type="match status" value="1"/>
</dbReference>
<dbReference type="InterPro" id="IPR052892">
    <property type="entry name" value="NA-targeting_endonuclease"/>
</dbReference>
<keyword evidence="3" id="KW-1185">Reference proteome</keyword>
<dbReference type="RefSeq" id="WP_146854302.1">
    <property type="nucleotide sequence ID" value="NZ_BKAG01000049.1"/>
</dbReference>
<reference evidence="2 3" key="1">
    <citation type="submission" date="2019-07" db="EMBL/GenBank/DDBJ databases">
        <title>Whole genome shotgun sequence of Brevifollis gellanilyticus NBRC 108608.</title>
        <authorList>
            <person name="Hosoyama A."/>
            <person name="Uohara A."/>
            <person name="Ohji S."/>
            <person name="Ichikawa N."/>
        </authorList>
    </citation>
    <scope>NUCLEOTIDE SEQUENCE [LARGE SCALE GENOMIC DNA]</scope>
    <source>
        <strain evidence="2 3">NBRC 108608</strain>
    </source>
</reference>
<dbReference type="GO" id="GO:0004519">
    <property type="term" value="F:endonuclease activity"/>
    <property type="evidence" value="ECO:0007669"/>
    <property type="project" value="UniProtKB-KW"/>
</dbReference>
<name>A0A512MFA6_9BACT</name>
<dbReference type="Gene3D" id="1.10.30.50">
    <property type="match status" value="1"/>
</dbReference>
<dbReference type="InterPro" id="IPR002711">
    <property type="entry name" value="HNH"/>
</dbReference>
<feature type="domain" description="HNH nuclease" evidence="1">
    <location>
        <begin position="8"/>
        <end position="63"/>
    </location>
</feature>
<dbReference type="Proteomes" id="UP000321577">
    <property type="component" value="Unassembled WGS sequence"/>
</dbReference>